<keyword evidence="2" id="KW-1185">Reference proteome</keyword>
<dbReference type="EMBL" id="FNIM01000033">
    <property type="protein sequence ID" value="SDN95414.1"/>
    <property type="molecule type" value="Genomic_DNA"/>
</dbReference>
<organism evidence="1 2">
    <name type="scientific">Actinomyces ruminicola</name>
    <dbReference type="NCBI Taxonomy" id="332524"/>
    <lineage>
        <taxon>Bacteria</taxon>
        <taxon>Bacillati</taxon>
        <taxon>Actinomycetota</taxon>
        <taxon>Actinomycetes</taxon>
        <taxon>Actinomycetales</taxon>
        <taxon>Actinomycetaceae</taxon>
        <taxon>Actinomyces</taxon>
    </lineage>
</organism>
<sequence length="71" mass="7513">MASVSVLAPAVFQAVGARLTGYWCPVCGGPRVPYRGDDGVHPCCYAEARKRGLVPSTDPRSTRSTTEGSSR</sequence>
<accession>A0A1H0FLE5</accession>
<name>A0A1H0FLE5_9ACTO</name>
<reference evidence="2" key="1">
    <citation type="submission" date="2016-10" db="EMBL/GenBank/DDBJ databases">
        <authorList>
            <person name="Varghese N."/>
            <person name="Submissions S."/>
        </authorList>
    </citation>
    <scope>NUCLEOTIDE SEQUENCE [LARGE SCALE GENOMIC DNA]</scope>
    <source>
        <strain evidence="2">DSM 27982</strain>
    </source>
</reference>
<dbReference type="AlphaFoldDB" id="A0A1H0FLE5"/>
<proteinExistence type="predicted"/>
<evidence type="ECO:0000313" key="1">
    <source>
        <dbReference type="EMBL" id="SDN95414.1"/>
    </source>
</evidence>
<evidence type="ECO:0000313" key="2">
    <source>
        <dbReference type="Proteomes" id="UP000198541"/>
    </source>
</evidence>
<protein>
    <submittedName>
        <fullName evidence="1">Uncharacterized protein</fullName>
    </submittedName>
</protein>
<dbReference type="Proteomes" id="UP000198541">
    <property type="component" value="Unassembled WGS sequence"/>
</dbReference>
<gene>
    <name evidence="1" type="ORF">SAMN05216355_1338</name>
</gene>